<dbReference type="Proteomes" id="UP001201812">
    <property type="component" value="Unassembled WGS sequence"/>
</dbReference>
<proteinExistence type="predicted"/>
<reference evidence="6" key="1">
    <citation type="submission" date="2022-01" db="EMBL/GenBank/DDBJ databases">
        <title>Genome Sequence Resource for Two Populations of Ditylenchus destructor, the Migratory Endoparasitic Phytonematode.</title>
        <authorList>
            <person name="Zhang H."/>
            <person name="Lin R."/>
            <person name="Xie B."/>
        </authorList>
    </citation>
    <scope>NUCLEOTIDE SEQUENCE</scope>
    <source>
        <strain evidence="6">BazhouSP</strain>
    </source>
</reference>
<sequence>MSKPPPSDPAEISGPHTPSYERIYHELNPQGAPEVHAGDAAQFLKTSNLDMTTLAKVWEFADYRRAGSLDKRGAFVAFKLVAGLQQGLPLHPNLITAQLTHPPRLGSQQSDVFQRSNSVMSQGGRSSVGPASPSMPTQTPLSATAGDWEIEPAEQQKYESIFFSLNPVNGKLSGEAVRPVLLNSQLPHLHLAKIWELADIDKDGQLDKYEMCIALHLVYKCLQNPDSLPATIPMSLVHPMKRPPSRRTSWATGASGSSPAPPRMSITLGSRTSSISSLNKSFASDDISKAIPIGAGALTPGFCSLFEQMDAPTWPVDTSKYEADFRRIDTDHDGFVNGADAKQLLMGCGLPQPVLAQIWALVDIGRTGRLNLEQFALVIELTNECRHGVKLPESLPQFLIPPSIAPQTNKRLSVSQSTASVGSNSGSTAPPPLSNNPVIIELTEEIEKILENRRQAEQDLFQLEADTTVKNSEIKNLEIELLTLSATVKQLEHQKGEANKRLSEMDDTITKLETVCAENAERLAAEEERLNKVKQDIAQANDNFNTEEEMLKSLMDEANEVEEVYNKAKNNLDGENRKIEQLVDELTMMERRTDANEKEVSHVEKLTAELEAFLKKVEEETKKNDVKDGDKETSEIDYEEVLRLNFQRIVLNAEGVVSPSSITPHSRAFESSISDPFKQFSGQVDPFEGADSHPDEVAKAFGADPFGGDTKDTGFANFANFSSFPS</sequence>
<dbReference type="Pfam" id="PF12763">
    <property type="entry name" value="EH"/>
    <property type="match status" value="3"/>
</dbReference>
<organism evidence="6 7">
    <name type="scientific">Ditylenchus destructor</name>
    <dbReference type="NCBI Taxonomy" id="166010"/>
    <lineage>
        <taxon>Eukaryota</taxon>
        <taxon>Metazoa</taxon>
        <taxon>Ecdysozoa</taxon>
        <taxon>Nematoda</taxon>
        <taxon>Chromadorea</taxon>
        <taxon>Rhabditida</taxon>
        <taxon>Tylenchina</taxon>
        <taxon>Tylenchomorpha</taxon>
        <taxon>Sphaerularioidea</taxon>
        <taxon>Anguinidae</taxon>
        <taxon>Anguininae</taxon>
        <taxon>Ditylenchus</taxon>
    </lineage>
</organism>
<keyword evidence="7" id="KW-1185">Reference proteome</keyword>
<evidence type="ECO:0000259" key="5">
    <source>
        <dbReference type="PROSITE" id="PS50222"/>
    </source>
</evidence>
<dbReference type="InterPro" id="IPR018247">
    <property type="entry name" value="EF_Hand_1_Ca_BS"/>
</dbReference>
<evidence type="ECO:0000256" key="2">
    <source>
        <dbReference type="SAM" id="Coils"/>
    </source>
</evidence>
<feature type="domain" description="EF-hand" evidence="5">
    <location>
        <begin position="316"/>
        <end position="351"/>
    </location>
</feature>
<feature type="domain" description="EF-hand" evidence="5">
    <location>
        <begin position="186"/>
        <end position="221"/>
    </location>
</feature>
<evidence type="ECO:0000313" key="6">
    <source>
        <dbReference type="EMBL" id="KAI1728256.1"/>
    </source>
</evidence>
<dbReference type="SUPFAM" id="SSF47473">
    <property type="entry name" value="EF-hand"/>
    <property type="match status" value="3"/>
</dbReference>
<dbReference type="PROSITE" id="PS50222">
    <property type="entry name" value="EF_HAND_2"/>
    <property type="match status" value="2"/>
</dbReference>
<dbReference type="PANTHER" id="PTHR11216:SF174">
    <property type="entry name" value="GH06923P"/>
    <property type="match status" value="1"/>
</dbReference>
<evidence type="ECO:0000256" key="1">
    <source>
        <dbReference type="ARBA" id="ARBA00022837"/>
    </source>
</evidence>
<dbReference type="AlphaFoldDB" id="A0AAD4RD74"/>
<feature type="region of interest" description="Disordered" evidence="3">
    <location>
        <begin position="409"/>
        <end position="436"/>
    </location>
</feature>
<dbReference type="GO" id="GO:0016197">
    <property type="term" value="P:endosomal transport"/>
    <property type="evidence" value="ECO:0007669"/>
    <property type="project" value="TreeGrafter"/>
</dbReference>
<dbReference type="GO" id="GO:0005737">
    <property type="term" value="C:cytoplasm"/>
    <property type="evidence" value="ECO:0007669"/>
    <property type="project" value="TreeGrafter"/>
</dbReference>
<feature type="compositionally biased region" description="Polar residues" evidence="3">
    <location>
        <begin position="246"/>
        <end position="258"/>
    </location>
</feature>
<feature type="compositionally biased region" description="Polar residues" evidence="3">
    <location>
        <begin position="115"/>
        <end position="125"/>
    </location>
</feature>
<feature type="domain" description="EH" evidence="4">
    <location>
        <begin position="154"/>
        <end position="243"/>
    </location>
</feature>
<dbReference type="PROSITE" id="PS50031">
    <property type="entry name" value="EH"/>
    <property type="match status" value="3"/>
</dbReference>
<feature type="coiled-coil region" evidence="2">
    <location>
        <begin position="439"/>
        <end position="623"/>
    </location>
</feature>
<dbReference type="PANTHER" id="PTHR11216">
    <property type="entry name" value="EH DOMAIN"/>
    <property type="match status" value="1"/>
</dbReference>
<dbReference type="CDD" id="cd00052">
    <property type="entry name" value="EH"/>
    <property type="match status" value="3"/>
</dbReference>
<dbReference type="InterPro" id="IPR011992">
    <property type="entry name" value="EF-hand-dom_pair"/>
</dbReference>
<feature type="compositionally biased region" description="Polar residues" evidence="3">
    <location>
        <begin position="409"/>
        <end position="428"/>
    </location>
</feature>
<feature type="region of interest" description="Disordered" evidence="3">
    <location>
        <begin position="115"/>
        <end position="142"/>
    </location>
</feature>
<evidence type="ECO:0000313" key="7">
    <source>
        <dbReference type="Proteomes" id="UP001201812"/>
    </source>
</evidence>
<dbReference type="GO" id="GO:0005509">
    <property type="term" value="F:calcium ion binding"/>
    <property type="evidence" value="ECO:0007669"/>
    <property type="project" value="InterPro"/>
</dbReference>
<dbReference type="Gene3D" id="1.20.5.170">
    <property type="match status" value="1"/>
</dbReference>
<dbReference type="PROSITE" id="PS00018">
    <property type="entry name" value="EF_HAND_1"/>
    <property type="match status" value="1"/>
</dbReference>
<dbReference type="InterPro" id="IPR002048">
    <property type="entry name" value="EF_hand_dom"/>
</dbReference>
<comment type="caution">
    <text evidence="6">The sequence shown here is derived from an EMBL/GenBank/DDBJ whole genome shotgun (WGS) entry which is preliminary data.</text>
</comment>
<keyword evidence="1" id="KW-0106">Calcium</keyword>
<dbReference type="InterPro" id="IPR000261">
    <property type="entry name" value="EH_dom"/>
</dbReference>
<feature type="domain" description="EH" evidence="4">
    <location>
        <begin position="317"/>
        <end position="406"/>
    </location>
</feature>
<evidence type="ECO:0000259" key="4">
    <source>
        <dbReference type="PROSITE" id="PS50031"/>
    </source>
</evidence>
<feature type="domain" description="EH" evidence="4">
    <location>
        <begin position="16"/>
        <end position="106"/>
    </location>
</feature>
<protein>
    <submittedName>
        <fullName evidence="6">Cytoskeletal-regulatory complex EF hand domain-containing protein</fullName>
    </submittedName>
</protein>
<dbReference type="GO" id="GO:0006897">
    <property type="term" value="P:endocytosis"/>
    <property type="evidence" value="ECO:0007669"/>
    <property type="project" value="TreeGrafter"/>
</dbReference>
<dbReference type="EMBL" id="JAKKPZ010000001">
    <property type="protein sequence ID" value="KAI1728256.1"/>
    <property type="molecule type" value="Genomic_DNA"/>
</dbReference>
<dbReference type="GO" id="GO:0005886">
    <property type="term" value="C:plasma membrane"/>
    <property type="evidence" value="ECO:0007669"/>
    <property type="project" value="TreeGrafter"/>
</dbReference>
<feature type="region of interest" description="Disordered" evidence="3">
    <location>
        <begin position="241"/>
        <end position="265"/>
    </location>
</feature>
<dbReference type="SMART" id="SM00054">
    <property type="entry name" value="EFh"/>
    <property type="match status" value="3"/>
</dbReference>
<gene>
    <name evidence="6" type="ORF">DdX_00422</name>
</gene>
<evidence type="ECO:0000256" key="3">
    <source>
        <dbReference type="SAM" id="MobiDB-lite"/>
    </source>
</evidence>
<dbReference type="SMART" id="SM00027">
    <property type="entry name" value="EH"/>
    <property type="match status" value="3"/>
</dbReference>
<keyword evidence="2" id="KW-0175">Coiled coil</keyword>
<accession>A0AAD4RD74</accession>
<dbReference type="Gene3D" id="1.10.238.10">
    <property type="entry name" value="EF-hand"/>
    <property type="match status" value="3"/>
</dbReference>
<dbReference type="SUPFAM" id="SSF57997">
    <property type="entry name" value="Tropomyosin"/>
    <property type="match status" value="1"/>
</dbReference>
<name>A0AAD4RD74_9BILA</name>